<evidence type="ECO:0000259" key="2">
    <source>
        <dbReference type="Pfam" id="PF07589"/>
    </source>
</evidence>
<evidence type="ECO:0000256" key="1">
    <source>
        <dbReference type="SAM" id="SignalP"/>
    </source>
</evidence>
<feature type="signal peptide" evidence="1">
    <location>
        <begin position="1"/>
        <end position="18"/>
    </location>
</feature>
<organism evidence="3 4">
    <name type="scientific">Caldimonas brevitalea</name>
    <dbReference type="NCBI Taxonomy" id="413882"/>
    <lineage>
        <taxon>Bacteria</taxon>
        <taxon>Pseudomonadati</taxon>
        <taxon>Pseudomonadota</taxon>
        <taxon>Betaproteobacteria</taxon>
        <taxon>Burkholderiales</taxon>
        <taxon>Sphaerotilaceae</taxon>
        <taxon>Caldimonas</taxon>
    </lineage>
</organism>
<dbReference type="KEGG" id="pbh:AAW51_3208"/>
<protein>
    <recommendedName>
        <fullName evidence="2">Ice-binding protein C-terminal domain-containing protein</fullName>
    </recommendedName>
</protein>
<dbReference type="AlphaFoldDB" id="A0A0G3BKB0"/>
<keyword evidence="1" id="KW-0732">Signal</keyword>
<dbReference type="Proteomes" id="UP000035352">
    <property type="component" value="Chromosome"/>
</dbReference>
<reference evidence="3 4" key="1">
    <citation type="submission" date="2015-05" db="EMBL/GenBank/DDBJ databases">
        <authorList>
            <person name="Tang B."/>
            <person name="Yu Y."/>
        </authorList>
    </citation>
    <scope>NUCLEOTIDE SEQUENCE [LARGE SCALE GENOMIC DNA]</scope>
    <source>
        <strain evidence="3 4">DSM 7029</strain>
    </source>
</reference>
<dbReference type="EMBL" id="CP011371">
    <property type="protein sequence ID" value="AKJ29899.1"/>
    <property type="molecule type" value="Genomic_DNA"/>
</dbReference>
<proteinExistence type="predicted"/>
<evidence type="ECO:0000313" key="3">
    <source>
        <dbReference type="EMBL" id="AKJ29899.1"/>
    </source>
</evidence>
<keyword evidence="4" id="KW-1185">Reference proteome</keyword>
<sequence>MVVPCCVLAAATASSASAQDTLYIGPGEQYVADVPAGESALASFRNLENDGLYLKRGGGVLRFPGPAGPQYLNRGTLRVAGGGLDIEIGTSGGVWDNSGLVELAAGTRLDIFADRDSNLYQRGAVRIGENARFALKMPASPLQSTGTWAIASGGQLDITGWRTPYHGAVPPGDSFTGTIHNQGRVTFTEGHAKFSAGATIEGGAVQALRGGRLSVDGGMNLGSLRVDEALHGEGGPPAASSVRTGGALTLGELIWGEGELFAGGPITVSGHARLSAGAYRPIGSGNDVYDKRLDTELRLDGGGSWDGDADITGTGRIRVAAGTVFEDLHTQDGRDKYGHARPLRITLRGFDNHGVLLKSGPAVTLMDTPFSNAGTVRVQDAGTLNFVRSLDNPGTLEAIRSRIVVSGSLAQLHHSPLGDGTVITELTGGRLIADHGSIVLNFGEPQAHDPLWRPRLSRNLGALVFKGPDARLSTLWLGEDVDLLHGHLDNAGQLSLLDGAVLRQSMTLTNTGLVEVGPGSLLEVGYSQDYNADRPDTRTLVAGTISDPSGMSFSYGALGAGLDEDIGVARFLGDVLLMSRSVLEVDIASTSSFDRFLLDHTLKIAEGGHVFAEFDSAGSVTGRYRIVEAAGGVNGSFASLRTNLDPGVYHWSLVYGDRYVDLSVTAVPEPGTWALLTVGLLGVAVARCRRVR</sequence>
<gene>
    <name evidence="3" type="ORF">AAW51_3208</name>
</gene>
<dbReference type="NCBIfam" id="TIGR02595">
    <property type="entry name" value="PEP_CTERM"/>
    <property type="match status" value="1"/>
</dbReference>
<accession>A0A0G3BKB0</accession>
<dbReference type="Pfam" id="PF07589">
    <property type="entry name" value="PEP-CTERM"/>
    <property type="match status" value="1"/>
</dbReference>
<feature type="chain" id="PRO_5005183591" description="Ice-binding protein C-terminal domain-containing protein" evidence="1">
    <location>
        <begin position="19"/>
        <end position="692"/>
    </location>
</feature>
<name>A0A0G3BKB0_9BURK</name>
<feature type="domain" description="Ice-binding protein C-terminal" evidence="2">
    <location>
        <begin position="666"/>
        <end position="690"/>
    </location>
</feature>
<evidence type="ECO:0000313" key="4">
    <source>
        <dbReference type="Proteomes" id="UP000035352"/>
    </source>
</evidence>
<dbReference type="InterPro" id="IPR013424">
    <property type="entry name" value="Ice-binding_C"/>
</dbReference>